<dbReference type="GO" id="GO:0140359">
    <property type="term" value="F:ABC-type transporter activity"/>
    <property type="evidence" value="ECO:0007669"/>
    <property type="project" value="InterPro"/>
</dbReference>
<dbReference type="AlphaFoldDB" id="A0AAX2EFI3"/>
<dbReference type="InterPro" id="IPR013525">
    <property type="entry name" value="ABC2_TM"/>
</dbReference>
<feature type="transmembrane region" description="Helical" evidence="8">
    <location>
        <begin position="243"/>
        <end position="261"/>
    </location>
</feature>
<feature type="transmembrane region" description="Helical" evidence="8">
    <location>
        <begin position="152"/>
        <end position="170"/>
    </location>
</feature>
<evidence type="ECO:0000256" key="2">
    <source>
        <dbReference type="ARBA" id="ARBA00007783"/>
    </source>
</evidence>
<organism evidence="10 11">
    <name type="scientific">Terribacillus saccharophilus</name>
    <dbReference type="NCBI Taxonomy" id="361277"/>
    <lineage>
        <taxon>Bacteria</taxon>
        <taxon>Bacillati</taxon>
        <taxon>Bacillota</taxon>
        <taxon>Bacilli</taxon>
        <taxon>Bacillales</taxon>
        <taxon>Bacillaceae</taxon>
        <taxon>Terribacillus</taxon>
    </lineage>
</organism>
<evidence type="ECO:0000256" key="7">
    <source>
        <dbReference type="ARBA" id="ARBA00023136"/>
    </source>
</evidence>
<comment type="similarity">
    <text evidence="2 8">Belongs to the ABC-2 integral membrane protein family.</text>
</comment>
<comment type="caution">
    <text evidence="8">Lacks conserved residue(s) required for the propagation of feature annotation.</text>
</comment>
<evidence type="ECO:0000256" key="1">
    <source>
        <dbReference type="ARBA" id="ARBA00004651"/>
    </source>
</evidence>
<dbReference type="PROSITE" id="PS51012">
    <property type="entry name" value="ABC_TM2"/>
    <property type="match status" value="1"/>
</dbReference>
<keyword evidence="6 8" id="KW-1133">Transmembrane helix</keyword>
<evidence type="ECO:0000259" key="9">
    <source>
        <dbReference type="PROSITE" id="PS51012"/>
    </source>
</evidence>
<gene>
    <name evidence="10" type="ORF">SAMN04489762_1935</name>
</gene>
<evidence type="ECO:0000313" key="11">
    <source>
        <dbReference type="Proteomes" id="UP000199735"/>
    </source>
</evidence>
<sequence length="271" mass="31884">MKSAIQVFKEQLKYFQLIRRISLYEIRSKNSDNYLGVAWELISPLIQIVIYWFVFGVGIRQGGGRGPVDDIPYFPWMLSGILVWFFFQPSIVQGSKSIYSKLRMLSKMRFPMSVIPNIAIFSKLYPHIILVVLAIVFFQFTGFTINQYYVQLPYFMLATIVFLFSVNLITSTLTTMIRDIQQLIQATMRMLLYLAPILWDPSHLNPVLQKIMMLNPLYYLVEGYRASLVGGNWYIVNHWEYTLYFWAFTLVVFLIGAAMHVKFRRHFIDFL</sequence>
<evidence type="ECO:0000256" key="6">
    <source>
        <dbReference type="ARBA" id="ARBA00022989"/>
    </source>
</evidence>
<keyword evidence="4 8" id="KW-1003">Cell membrane</keyword>
<dbReference type="EMBL" id="FOCD01000002">
    <property type="protein sequence ID" value="SEN31331.1"/>
    <property type="molecule type" value="Genomic_DNA"/>
</dbReference>
<dbReference type="PANTHER" id="PTHR30413:SF10">
    <property type="entry name" value="CAPSULE POLYSACCHARIDE EXPORT INNER-MEMBRANE PROTEIN CTRC"/>
    <property type="match status" value="1"/>
</dbReference>
<keyword evidence="5 8" id="KW-0812">Transmembrane</keyword>
<evidence type="ECO:0000256" key="8">
    <source>
        <dbReference type="RuleBase" id="RU361157"/>
    </source>
</evidence>
<evidence type="ECO:0000256" key="3">
    <source>
        <dbReference type="ARBA" id="ARBA00022448"/>
    </source>
</evidence>
<feature type="transmembrane region" description="Helical" evidence="8">
    <location>
        <begin position="113"/>
        <end position="140"/>
    </location>
</feature>
<name>A0AAX2EFI3_9BACI</name>
<dbReference type="PANTHER" id="PTHR30413">
    <property type="entry name" value="INNER MEMBRANE TRANSPORT PERMEASE"/>
    <property type="match status" value="1"/>
</dbReference>
<dbReference type="Proteomes" id="UP000199735">
    <property type="component" value="Unassembled WGS sequence"/>
</dbReference>
<accession>A0AAX2EFI3</accession>
<feature type="transmembrane region" description="Helical" evidence="8">
    <location>
        <begin position="73"/>
        <end position="92"/>
    </location>
</feature>
<comment type="subcellular location">
    <subcellularLocation>
        <location evidence="1 8">Cell membrane</location>
        <topology evidence="1 8">Multi-pass membrane protein</topology>
    </subcellularLocation>
</comment>
<evidence type="ECO:0000256" key="5">
    <source>
        <dbReference type="ARBA" id="ARBA00022692"/>
    </source>
</evidence>
<protein>
    <recommendedName>
        <fullName evidence="8">Transport permease protein</fullName>
    </recommendedName>
</protein>
<dbReference type="InterPro" id="IPR047817">
    <property type="entry name" value="ABC2_TM_bact-type"/>
</dbReference>
<dbReference type="GO" id="GO:0005886">
    <property type="term" value="C:plasma membrane"/>
    <property type="evidence" value="ECO:0007669"/>
    <property type="project" value="UniProtKB-SubCell"/>
</dbReference>
<feature type="domain" description="ABC transmembrane type-2" evidence="9">
    <location>
        <begin position="35"/>
        <end position="263"/>
    </location>
</feature>
<feature type="transmembrane region" description="Helical" evidence="8">
    <location>
        <begin position="34"/>
        <end position="53"/>
    </location>
</feature>
<keyword evidence="7 8" id="KW-0472">Membrane</keyword>
<proteinExistence type="inferred from homology"/>
<evidence type="ECO:0000313" key="10">
    <source>
        <dbReference type="EMBL" id="SEN31331.1"/>
    </source>
</evidence>
<dbReference type="Pfam" id="PF01061">
    <property type="entry name" value="ABC2_membrane"/>
    <property type="match status" value="1"/>
</dbReference>
<keyword evidence="3 8" id="KW-0813">Transport</keyword>
<dbReference type="GO" id="GO:0015920">
    <property type="term" value="P:lipopolysaccharide transport"/>
    <property type="evidence" value="ECO:0007669"/>
    <property type="project" value="TreeGrafter"/>
</dbReference>
<evidence type="ECO:0000256" key="4">
    <source>
        <dbReference type="ARBA" id="ARBA00022475"/>
    </source>
</evidence>
<reference evidence="10 11" key="1">
    <citation type="submission" date="2016-10" db="EMBL/GenBank/DDBJ databases">
        <authorList>
            <person name="Varghese N."/>
            <person name="Submissions S."/>
        </authorList>
    </citation>
    <scope>NUCLEOTIDE SEQUENCE [LARGE SCALE GENOMIC DNA]</scope>
    <source>
        <strain evidence="10 11">DSM 21619</strain>
    </source>
</reference>
<dbReference type="RefSeq" id="WP_093880549.1">
    <property type="nucleotide sequence ID" value="NZ_FOCD01000002.1"/>
</dbReference>
<comment type="caution">
    <text evidence="10">The sequence shown here is derived from an EMBL/GenBank/DDBJ whole genome shotgun (WGS) entry which is preliminary data.</text>
</comment>